<dbReference type="PANTHER" id="PTHR35546">
    <property type="entry name" value="F-BOX PROTEIN INTERACTION DOMAIN PROTEIN-RELATED"/>
    <property type="match status" value="1"/>
</dbReference>
<accession>A0A6A2ZK86</accession>
<evidence type="ECO:0000313" key="3">
    <source>
        <dbReference type="Proteomes" id="UP000436088"/>
    </source>
</evidence>
<gene>
    <name evidence="2" type="ORF">F3Y22_tig00110882pilonHSYRG00059</name>
</gene>
<evidence type="ECO:0000313" key="2">
    <source>
        <dbReference type="EMBL" id="KAE8691719.1"/>
    </source>
</evidence>
<sequence length="360" mass="41640">MPRLKCVCKGWNSLISDPIFMKVQSQKKEPVSGFFFQQRYRWCYEENPTVTYIPVRKQDAEAELFLTVLDFLPEHVVVLSSSNGLVCCRSCFPRVEPCFYICNPLNHEWMRLKWDEPNREDSFALAFDPCKDILDTSTKFKLIKVRQIETEADVSCFSFDIYASDTGAWKKSVESCKCSSNLYRNSGVYVEGVFHWLTDGDEVLTFHVEIDLSWLVSVPLPKEEFSSIPEACIGDSDGKLHYILVSQHGLQVWCLDDYFECGWSLKISKTLEEIEEQHAQFLYNLRERVTQRLSVEMEPWIDLLAFKDGYLLMRVSLKIMLYNIETNTLQLVCSISKLGTDSTFCTVLPYSLSLVPLNCK</sequence>
<dbReference type="InterPro" id="IPR036047">
    <property type="entry name" value="F-box-like_dom_sf"/>
</dbReference>
<reference evidence="2" key="1">
    <citation type="submission" date="2019-09" db="EMBL/GenBank/DDBJ databases">
        <title>Draft genome information of white flower Hibiscus syriacus.</title>
        <authorList>
            <person name="Kim Y.-M."/>
        </authorList>
    </citation>
    <scope>NUCLEOTIDE SEQUENCE [LARGE SCALE GENOMIC DNA]</scope>
    <source>
        <strain evidence="2">YM2019G1</strain>
    </source>
</reference>
<organism evidence="2 3">
    <name type="scientific">Hibiscus syriacus</name>
    <name type="common">Rose of Sharon</name>
    <dbReference type="NCBI Taxonomy" id="106335"/>
    <lineage>
        <taxon>Eukaryota</taxon>
        <taxon>Viridiplantae</taxon>
        <taxon>Streptophyta</taxon>
        <taxon>Embryophyta</taxon>
        <taxon>Tracheophyta</taxon>
        <taxon>Spermatophyta</taxon>
        <taxon>Magnoliopsida</taxon>
        <taxon>eudicotyledons</taxon>
        <taxon>Gunneridae</taxon>
        <taxon>Pentapetalae</taxon>
        <taxon>rosids</taxon>
        <taxon>malvids</taxon>
        <taxon>Malvales</taxon>
        <taxon>Malvaceae</taxon>
        <taxon>Malvoideae</taxon>
        <taxon>Hibiscus</taxon>
    </lineage>
</organism>
<dbReference type="Pfam" id="PF24750">
    <property type="entry name" value="b-prop_At3g26010-like"/>
    <property type="match status" value="1"/>
</dbReference>
<name>A0A6A2ZK86_HIBSY</name>
<dbReference type="InterPro" id="IPR017451">
    <property type="entry name" value="F-box-assoc_interact_dom"/>
</dbReference>
<dbReference type="InterPro" id="IPR056592">
    <property type="entry name" value="Beta-prop_At3g26010-like"/>
</dbReference>
<comment type="caution">
    <text evidence="2">The sequence shown here is derived from an EMBL/GenBank/DDBJ whole genome shotgun (WGS) entry which is preliminary data.</text>
</comment>
<dbReference type="Proteomes" id="UP000436088">
    <property type="component" value="Unassembled WGS sequence"/>
</dbReference>
<dbReference type="PANTHER" id="PTHR35546:SF21">
    <property type="entry name" value="F-BOX DOMAIN-CONTAINING PROTEIN"/>
    <property type="match status" value="1"/>
</dbReference>
<dbReference type="InterPro" id="IPR055290">
    <property type="entry name" value="At3g26010-like"/>
</dbReference>
<protein>
    <submittedName>
        <fullName evidence="2">E3 ubiquitin-protein ligase RING1-like</fullName>
    </submittedName>
</protein>
<keyword evidence="3" id="KW-1185">Reference proteome</keyword>
<dbReference type="EMBL" id="VEPZ02001145">
    <property type="protein sequence ID" value="KAE8691719.1"/>
    <property type="molecule type" value="Genomic_DNA"/>
</dbReference>
<dbReference type="NCBIfam" id="TIGR01640">
    <property type="entry name" value="F_box_assoc_1"/>
    <property type="match status" value="1"/>
</dbReference>
<evidence type="ECO:0000259" key="1">
    <source>
        <dbReference type="Pfam" id="PF24750"/>
    </source>
</evidence>
<dbReference type="SUPFAM" id="SSF81383">
    <property type="entry name" value="F-box domain"/>
    <property type="match status" value="1"/>
</dbReference>
<proteinExistence type="predicted"/>
<feature type="domain" description="F-box protein At3g26010-like beta-propeller" evidence="1">
    <location>
        <begin position="75"/>
        <end position="269"/>
    </location>
</feature>
<dbReference type="AlphaFoldDB" id="A0A6A2ZK86"/>